<protein>
    <submittedName>
        <fullName evidence="4">Fam11a</fullName>
    </submittedName>
</protein>
<dbReference type="InterPro" id="IPR036047">
    <property type="entry name" value="F-box-like_dom_sf"/>
</dbReference>
<dbReference type="Pfam" id="PF12937">
    <property type="entry name" value="F-box-like"/>
    <property type="match status" value="1"/>
</dbReference>
<evidence type="ECO:0000313" key="5">
    <source>
        <dbReference type="Proteomes" id="UP001150062"/>
    </source>
</evidence>
<reference evidence="4" key="1">
    <citation type="submission" date="2022-08" db="EMBL/GenBank/DDBJ databases">
        <title>Novel sulfate-reducing endosymbionts in the free-living metamonad Anaeramoeba.</title>
        <authorList>
            <person name="Jerlstrom-Hultqvist J."/>
            <person name="Cepicka I."/>
            <person name="Gallot-Lavallee L."/>
            <person name="Salas-Leiva D."/>
            <person name="Curtis B.A."/>
            <person name="Zahonova K."/>
            <person name="Pipaliya S."/>
            <person name="Dacks J."/>
            <person name="Roger A.J."/>
        </authorList>
    </citation>
    <scope>NUCLEOTIDE SEQUENCE</scope>
    <source>
        <strain evidence="4">Schooner1</strain>
    </source>
</reference>
<feature type="transmembrane region" description="Helical" evidence="2">
    <location>
        <begin position="277"/>
        <end position="300"/>
    </location>
</feature>
<evidence type="ECO:0000259" key="3">
    <source>
        <dbReference type="PROSITE" id="PS50181"/>
    </source>
</evidence>
<dbReference type="PROSITE" id="PS50181">
    <property type="entry name" value="FBOX"/>
    <property type="match status" value="1"/>
</dbReference>
<feature type="transmembrane region" description="Helical" evidence="2">
    <location>
        <begin position="474"/>
        <end position="499"/>
    </location>
</feature>
<dbReference type="EMBL" id="JAOAOG010000146">
    <property type="protein sequence ID" value="KAJ6245246.1"/>
    <property type="molecule type" value="Genomic_DNA"/>
</dbReference>
<dbReference type="SUPFAM" id="SSF81383">
    <property type="entry name" value="F-box domain"/>
    <property type="match status" value="1"/>
</dbReference>
<feature type="compositionally biased region" description="Basic residues" evidence="1">
    <location>
        <begin position="71"/>
        <end position="90"/>
    </location>
</feature>
<feature type="transmembrane region" description="Helical" evidence="2">
    <location>
        <begin position="312"/>
        <end position="332"/>
    </location>
</feature>
<organism evidence="4 5">
    <name type="scientific">Anaeramoeba flamelloides</name>
    <dbReference type="NCBI Taxonomy" id="1746091"/>
    <lineage>
        <taxon>Eukaryota</taxon>
        <taxon>Metamonada</taxon>
        <taxon>Anaeramoebidae</taxon>
        <taxon>Anaeramoeba</taxon>
    </lineage>
</organism>
<feature type="region of interest" description="Disordered" evidence="1">
    <location>
        <begin position="71"/>
        <end position="96"/>
    </location>
</feature>
<name>A0ABQ8YKX5_9EUKA</name>
<evidence type="ECO:0000256" key="2">
    <source>
        <dbReference type="SAM" id="Phobius"/>
    </source>
</evidence>
<gene>
    <name evidence="4" type="ORF">M0813_20447</name>
</gene>
<keyword evidence="5" id="KW-1185">Reference proteome</keyword>
<evidence type="ECO:0000313" key="4">
    <source>
        <dbReference type="EMBL" id="KAJ6245246.1"/>
    </source>
</evidence>
<feature type="transmembrane region" description="Helical" evidence="2">
    <location>
        <begin position="505"/>
        <end position="531"/>
    </location>
</feature>
<dbReference type="Gene3D" id="1.20.1280.50">
    <property type="match status" value="1"/>
</dbReference>
<feature type="transmembrane region" description="Helical" evidence="2">
    <location>
        <begin position="440"/>
        <end position="462"/>
    </location>
</feature>
<keyword evidence="2" id="KW-1133">Transmembrane helix</keyword>
<feature type="transmembrane region" description="Helical" evidence="2">
    <location>
        <begin position="344"/>
        <end position="365"/>
    </location>
</feature>
<feature type="transmembrane region" description="Helical" evidence="2">
    <location>
        <begin position="371"/>
        <end position="392"/>
    </location>
</feature>
<keyword evidence="2" id="KW-0812">Transmembrane</keyword>
<evidence type="ECO:0000256" key="1">
    <source>
        <dbReference type="SAM" id="MobiDB-lite"/>
    </source>
</evidence>
<proteinExistence type="predicted"/>
<sequence>MEEEFFDEMEMSQQFLLETIQSKVYEITLSEEVEESNNNYYEIYQNSSCVLLDPDIMTKLSFGMSLTLPHKKVSSSTQSKRKEKKPKDQKKRSQTENKHQLSILDLPFEILWIIFEYLPPIKIGMVRMVCTIFEIATRDQELWRKICLQYHDLFIWTQLIVPKDLYYFQDTPIYGIQDDLIYKLTGKLSTIKEKLSHNLSFSVFPWNRQAPSKMPITCKRIRIEYIKQHPDPEMAIIGKIKKIKNSIKEKELQNSKNSNIETKYRKKDDYNQRIKRFLELPSIFLLYAIIPFTIMLHLWIDKYIDIDIFWVFSPFIFVFILGFISMTIATFVSCSKFNFWNMIVYYFAFFVLIVPFTTVVFKITGILKCNYLTVFSPLIVIIGLMILAIVYVMTTQHFDNFDCFVLTFQLFATIFCSLLLVFIFYLSLKLDNQTSKSWPMIFSPLIIADFIPCLIPLSVLIFRSHLPVRNELCVSLLISIASFVILIPFIIFQILLILFLEGEYIKIFALVMIPVYIFDVVIFIIATLLLFGRFCT</sequence>
<dbReference type="Proteomes" id="UP001150062">
    <property type="component" value="Unassembled WGS sequence"/>
</dbReference>
<feature type="domain" description="F-box" evidence="3">
    <location>
        <begin position="100"/>
        <end position="146"/>
    </location>
</feature>
<comment type="caution">
    <text evidence="4">The sequence shown here is derived from an EMBL/GenBank/DDBJ whole genome shotgun (WGS) entry which is preliminary data.</text>
</comment>
<feature type="transmembrane region" description="Helical" evidence="2">
    <location>
        <begin position="404"/>
        <end position="428"/>
    </location>
</feature>
<accession>A0ABQ8YKX5</accession>
<keyword evidence="2" id="KW-0472">Membrane</keyword>
<dbReference type="InterPro" id="IPR001810">
    <property type="entry name" value="F-box_dom"/>
</dbReference>